<dbReference type="EMBL" id="JALNMH010000004">
    <property type="protein sequence ID" value="MCK7593299.1"/>
    <property type="molecule type" value="Genomic_DNA"/>
</dbReference>
<keyword evidence="7 12" id="KW-0798">TonB box</keyword>
<dbReference type="InterPro" id="IPR036942">
    <property type="entry name" value="Beta-barrel_TonB_sf"/>
</dbReference>
<dbReference type="InterPro" id="IPR000531">
    <property type="entry name" value="Beta-barrel_TonB"/>
</dbReference>
<dbReference type="PROSITE" id="PS52016">
    <property type="entry name" value="TONB_DEPENDENT_REC_3"/>
    <property type="match status" value="1"/>
</dbReference>
<feature type="domain" description="TonB-dependent receptor-like beta-barrel" evidence="14">
    <location>
        <begin position="246"/>
        <end position="714"/>
    </location>
</feature>
<dbReference type="InterPro" id="IPR037066">
    <property type="entry name" value="Plug_dom_sf"/>
</dbReference>
<dbReference type="SUPFAM" id="SSF56935">
    <property type="entry name" value="Porins"/>
    <property type="match status" value="1"/>
</dbReference>
<dbReference type="InterPro" id="IPR012910">
    <property type="entry name" value="Plug_dom"/>
</dbReference>
<keyword evidence="8 11" id="KW-0472">Membrane</keyword>
<dbReference type="Proteomes" id="UP001431449">
    <property type="component" value="Unassembled WGS sequence"/>
</dbReference>
<evidence type="ECO:0000313" key="16">
    <source>
        <dbReference type="EMBL" id="MCK7593299.1"/>
    </source>
</evidence>
<evidence type="ECO:0000256" key="7">
    <source>
        <dbReference type="ARBA" id="ARBA00023077"/>
    </source>
</evidence>
<keyword evidence="9 16" id="KW-0675">Receptor</keyword>
<feature type="domain" description="TonB-dependent receptor plug" evidence="15">
    <location>
        <begin position="51"/>
        <end position="159"/>
    </location>
</feature>
<keyword evidence="5 11" id="KW-0812">Transmembrane</keyword>
<keyword evidence="3 11" id="KW-0813">Transport</keyword>
<gene>
    <name evidence="16" type="ORF">M0G41_06415</name>
</gene>
<evidence type="ECO:0000256" key="12">
    <source>
        <dbReference type="RuleBase" id="RU003357"/>
    </source>
</evidence>
<dbReference type="PANTHER" id="PTHR30069:SF29">
    <property type="entry name" value="HEMOGLOBIN AND HEMOGLOBIN-HAPTOGLOBIN-BINDING PROTEIN 1-RELATED"/>
    <property type="match status" value="1"/>
</dbReference>
<comment type="similarity">
    <text evidence="2">Belongs to the TonB-dependent receptor family. Hemoglobin/haptoglobin binding protein subfamily.</text>
</comment>
<dbReference type="Pfam" id="PF07715">
    <property type="entry name" value="Plug"/>
    <property type="match status" value="1"/>
</dbReference>
<evidence type="ECO:0000256" key="11">
    <source>
        <dbReference type="PROSITE-ProRule" id="PRU01360"/>
    </source>
</evidence>
<keyword evidence="17" id="KW-1185">Reference proteome</keyword>
<evidence type="ECO:0000256" key="13">
    <source>
        <dbReference type="SAM" id="SignalP"/>
    </source>
</evidence>
<evidence type="ECO:0000256" key="2">
    <source>
        <dbReference type="ARBA" id="ARBA00008143"/>
    </source>
</evidence>
<proteinExistence type="inferred from homology"/>
<keyword evidence="6 13" id="KW-0732">Signal</keyword>
<feature type="signal peptide" evidence="13">
    <location>
        <begin position="1"/>
        <end position="20"/>
    </location>
</feature>
<evidence type="ECO:0000313" key="17">
    <source>
        <dbReference type="Proteomes" id="UP001431449"/>
    </source>
</evidence>
<dbReference type="Gene3D" id="2.170.130.10">
    <property type="entry name" value="TonB-dependent receptor, plug domain"/>
    <property type="match status" value="1"/>
</dbReference>
<reference evidence="16" key="1">
    <citation type="submission" date="2022-04" db="EMBL/GenBank/DDBJ databases">
        <title>Lysobacter sp. CAU 1642 isolated from sea sand.</title>
        <authorList>
            <person name="Kim W."/>
        </authorList>
    </citation>
    <scope>NUCLEOTIDE SEQUENCE</scope>
    <source>
        <strain evidence="16">CAU 1642</strain>
    </source>
</reference>
<dbReference type="Gene3D" id="2.40.170.20">
    <property type="entry name" value="TonB-dependent receptor, beta-barrel domain"/>
    <property type="match status" value="1"/>
</dbReference>
<evidence type="ECO:0000256" key="3">
    <source>
        <dbReference type="ARBA" id="ARBA00022448"/>
    </source>
</evidence>
<feature type="chain" id="PRO_5047174835" evidence="13">
    <location>
        <begin position="21"/>
        <end position="752"/>
    </location>
</feature>
<sequence>MHHGAILCVLLALGLVHANAAVSQDYMGMSLEELMATDVSVASRVSLRADRQPAAVTTISAAQIRHSGARTLNELLMIHVPGFFLVEDQDDTIAGVRGLAPDNNSKLLLLLDGVSLNADWFWGPPDAVLNGLDLAFIERLEVIRGPGSVTLGQGALLGVVNIVTRGSRSHATLVAGEDGRTGAALRHRWRWNDWLASLYLSDGRFEGEPYRNEGLGLQVEQGLSVFERNHHLRRGDYGHLMFDLDDGRWSLRAFRFQQRRDLYNWRRDRERVEQRLDGLVLGYRHGFARGEAQVELFHQIDDYELSSHGGTRAGAARSLIPGMVLGGHRESRSALRAQFRSDSLLDGHRIALGAEWTRLHAGQRNARGNNFLVNTQQAVLDEGPARLNRFNRWSLPGRTRVMSLFAEDFIDLGSGWELFLAARWDDHPDWGSEVSPRLGLLFQNTPEWRWRLSWQTGFRGAVGVNYSGGFEGDGLLREANFGQVESNPFFAANGNRNLRPVSPEKSSSLELAAGWHPSVNWQVEATLFYNVTRNVIGVGAYFIADDVARAEAVAAATRIGSDVIGDWGGVFYFQNNPGSLHHAGLELEAEYRLDELGLTLRASHSRVEVTSSSAGQFGPGNIYVAGRQSSPLARSFPERVNRLQAEWRPGGREGALSLHASLLDWPHWYPPVQENADGSSFTPELDGNTVLNLGLGYRFVRLPGWSIALQLKNVGNALALYPATSVAGEGEGNLGVPALERRSGWVTLRVDF</sequence>
<evidence type="ECO:0000256" key="6">
    <source>
        <dbReference type="ARBA" id="ARBA00022729"/>
    </source>
</evidence>
<evidence type="ECO:0000256" key="4">
    <source>
        <dbReference type="ARBA" id="ARBA00022452"/>
    </source>
</evidence>
<evidence type="ECO:0000256" key="9">
    <source>
        <dbReference type="ARBA" id="ARBA00023170"/>
    </source>
</evidence>
<dbReference type="Pfam" id="PF00593">
    <property type="entry name" value="TonB_dep_Rec_b-barrel"/>
    <property type="match status" value="1"/>
</dbReference>
<evidence type="ECO:0000256" key="8">
    <source>
        <dbReference type="ARBA" id="ARBA00023136"/>
    </source>
</evidence>
<evidence type="ECO:0000256" key="5">
    <source>
        <dbReference type="ARBA" id="ARBA00022692"/>
    </source>
</evidence>
<dbReference type="InterPro" id="IPR039426">
    <property type="entry name" value="TonB-dep_rcpt-like"/>
</dbReference>
<accession>A0ABT0GFI6</accession>
<keyword evidence="4 11" id="KW-1134">Transmembrane beta strand</keyword>
<keyword evidence="10 11" id="KW-0998">Cell outer membrane</keyword>
<evidence type="ECO:0000256" key="10">
    <source>
        <dbReference type="ARBA" id="ARBA00023237"/>
    </source>
</evidence>
<evidence type="ECO:0000259" key="15">
    <source>
        <dbReference type="Pfam" id="PF07715"/>
    </source>
</evidence>
<organism evidence="16 17">
    <name type="scientific">Pseudomarimonas salicorniae</name>
    <dbReference type="NCBI Taxonomy" id="2933270"/>
    <lineage>
        <taxon>Bacteria</taxon>
        <taxon>Pseudomonadati</taxon>
        <taxon>Pseudomonadota</taxon>
        <taxon>Gammaproteobacteria</taxon>
        <taxon>Lysobacterales</taxon>
        <taxon>Lysobacteraceae</taxon>
        <taxon>Pseudomarimonas</taxon>
    </lineage>
</organism>
<evidence type="ECO:0000259" key="14">
    <source>
        <dbReference type="Pfam" id="PF00593"/>
    </source>
</evidence>
<dbReference type="PANTHER" id="PTHR30069">
    <property type="entry name" value="TONB-DEPENDENT OUTER MEMBRANE RECEPTOR"/>
    <property type="match status" value="1"/>
</dbReference>
<comment type="subcellular location">
    <subcellularLocation>
        <location evidence="1 11">Cell outer membrane</location>
        <topology evidence="1 11">Multi-pass membrane protein</topology>
    </subcellularLocation>
</comment>
<protein>
    <submittedName>
        <fullName evidence="16">TonB-dependent receptor</fullName>
    </submittedName>
</protein>
<name>A0ABT0GFI6_9GAMM</name>
<dbReference type="RefSeq" id="WP_248206647.1">
    <property type="nucleotide sequence ID" value="NZ_JALNMH010000004.1"/>
</dbReference>
<evidence type="ECO:0000256" key="1">
    <source>
        <dbReference type="ARBA" id="ARBA00004571"/>
    </source>
</evidence>
<comment type="caution">
    <text evidence="16">The sequence shown here is derived from an EMBL/GenBank/DDBJ whole genome shotgun (WGS) entry which is preliminary data.</text>
</comment>